<gene>
    <name evidence="2" type="ORF">FYJ76_17060</name>
    <name evidence="4" type="ORF">GMD52_17265</name>
    <name evidence="3" type="ORF">GMD59_13975</name>
</gene>
<dbReference type="InterPro" id="IPR050266">
    <property type="entry name" value="AB_hydrolase_sf"/>
</dbReference>
<dbReference type="Proteomes" id="UP000431913">
    <property type="component" value="Unassembled WGS sequence"/>
</dbReference>
<protein>
    <submittedName>
        <fullName evidence="3">Alpha/beta fold hydrolase</fullName>
    </submittedName>
    <submittedName>
        <fullName evidence="2">Alpha/beta hydrolase</fullName>
    </submittedName>
</protein>
<feature type="domain" description="AB hydrolase-1" evidence="1">
    <location>
        <begin position="28"/>
        <end position="128"/>
    </location>
</feature>
<dbReference type="Gene3D" id="3.40.50.1820">
    <property type="entry name" value="alpha/beta hydrolase"/>
    <property type="match status" value="1"/>
</dbReference>
<dbReference type="Proteomes" id="UP000449193">
    <property type="component" value="Unassembled WGS sequence"/>
</dbReference>
<dbReference type="Pfam" id="PF00561">
    <property type="entry name" value="Abhydrolase_1"/>
    <property type="match status" value="1"/>
</dbReference>
<reference evidence="2 5" key="2">
    <citation type="submission" date="2019-08" db="EMBL/GenBank/DDBJ databases">
        <title>In-depth cultivation of the pig gut microbiome towards novel bacterial diversity and tailored functional studies.</title>
        <authorList>
            <person name="Wylensek D."/>
            <person name="Hitch T.C.A."/>
            <person name="Clavel T."/>
        </authorList>
    </citation>
    <scope>NUCLEOTIDE SEQUENCE [LARGE SCALE GENOMIC DNA]</scope>
    <source>
        <strain evidence="2 5">WCA3-601-WT-6J</strain>
    </source>
</reference>
<dbReference type="InterPro" id="IPR029058">
    <property type="entry name" value="AB_hydrolase_fold"/>
</dbReference>
<evidence type="ECO:0000313" key="3">
    <source>
        <dbReference type="EMBL" id="MTS28386.1"/>
    </source>
</evidence>
<evidence type="ECO:0000313" key="4">
    <source>
        <dbReference type="EMBL" id="MTS53255.1"/>
    </source>
</evidence>
<reference evidence="6 7" key="1">
    <citation type="journal article" date="2019" name="Nat. Med.">
        <title>A library of human gut bacterial isolates paired with longitudinal multiomics data enables mechanistic microbiome research.</title>
        <authorList>
            <person name="Poyet M."/>
            <person name="Groussin M."/>
            <person name="Gibbons S.M."/>
            <person name="Avila-Pacheco J."/>
            <person name="Jiang X."/>
            <person name="Kearney S.M."/>
            <person name="Perrotta A.R."/>
            <person name="Berdy B."/>
            <person name="Zhao S."/>
            <person name="Lieberman T.D."/>
            <person name="Swanson P.K."/>
            <person name="Smith M."/>
            <person name="Roesemann S."/>
            <person name="Alexander J.E."/>
            <person name="Rich S.A."/>
            <person name="Livny J."/>
            <person name="Vlamakis H."/>
            <person name="Clish C."/>
            <person name="Bullock K."/>
            <person name="Deik A."/>
            <person name="Scott J."/>
            <person name="Pierce K.A."/>
            <person name="Xavier R.J."/>
            <person name="Alm E.J."/>
        </authorList>
    </citation>
    <scope>NUCLEOTIDE SEQUENCE [LARGE SCALE GENOMIC DNA]</scope>
    <source>
        <strain evidence="3 7">BIOML-A4</strain>
        <strain evidence="4 6">BIOML-A7</strain>
    </source>
</reference>
<proteinExistence type="predicted"/>
<evidence type="ECO:0000259" key="1">
    <source>
        <dbReference type="Pfam" id="PF00561"/>
    </source>
</evidence>
<dbReference type="EMBL" id="WMZU01000026">
    <property type="protein sequence ID" value="MTS28386.1"/>
    <property type="molecule type" value="Genomic_DNA"/>
</dbReference>
<evidence type="ECO:0000313" key="2">
    <source>
        <dbReference type="EMBL" id="MST93616.1"/>
    </source>
</evidence>
<organism evidence="2 5">
    <name type="scientific">Ruthenibacterium lactatiformans</name>
    <dbReference type="NCBI Taxonomy" id="1550024"/>
    <lineage>
        <taxon>Bacteria</taxon>
        <taxon>Bacillati</taxon>
        <taxon>Bacillota</taxon>
        <taxon>Clostridia</taxon>
        <taxon>Eubacteriales</taxon>
        <taxon>Oscillospiraceae</taxon>
        <taxon>Ruthenibacterium</taxon>
    </lineage>
</organism>
<dbReference type="SUPFAM" id="SSF53474">
    <property type="entry name" value="alpha/beta-Hydrolases"/>
    <property type="match status" value="1"/>
</dbReference>
<sequence>MSKAKIIQNTFVSNDISVHYYEIKNSLPVLLMLHAQGTNALSFQNTFVELSKKFHIFAIDCPGHGLSDKNRHTYNIISIGNVIVDFIKSVILEPTYIVGHSSGGLIAAYTASHTQLCNGLILEDPPFFSCQGERRYKTFNYLDLSTVCHKYIELGCKEDFVLYYFENQKMWEFFPNNSREKIKSKLLNSAKKYRKKYPQKPLKVPFLPKNALAAYYGMNEYDPYFGESFYSDSFHADILHEDILKNISCRTLIIKAKTNYDDEGVLLAAMSDEDARRANELIPNSEITYFDCGHGVHIEKKKEFICTIIDFVK</sequence>
<dbReference type="Proteomes" id="UP000472755">
    <property type="component" value="Unassembled WGS sequence"/>
</dbReference>
<comment type="caution">
    <text evidence="2">The sequence shown here is derived from an EMBL/GenBank/DDBJ whole genome shotgun (WGS) entry which is preliminary data.</text>
</comment>
<accession>A0A6I2U9C4</accession>
<evidence type="ECO:0000313" key="6">
    <source>
        <dbReference type="Proteomes" id="UP000449193"/>
    </source>
</evidence>
<dbReference type="PANTHER" id="PTHR43798">
    <property type="entry name" value="MONOACYLGLYCEROL LIPASE"/>
    <property type="match status" value="1"/>
</dbReference>
<evidence type="ECO:0000313" key="5">
    <source>
        <dbReference type="Proteomes" id="UP000431913"/>
    </source>
</evidence>
<dbReference type="EMBL" id="WMZR01000049">
    <property type="protein sequence ID" value="MTS53255.1"/>
    <property type="molecule type" value="Genomic_DNA"/>
</dbReference>
<name>A0A6I2U9C4_9FIRM</name>
<dbReference type="RefSeq" id="WP_055080448.1">
    <property type="nucleotide sequence ID" value="NZ_JBKWPM010000001.1"/>
</dbReference>
<dbReference type="GO" id="GO:0016787">
    <property type="term" value="F:hydrolase activity"/>
    <property type="evidence" value="ECO:0007669"/>
    <property type="project" value="UniProtKB-KW"/>
</dbReference>
<evidence type="ECO:0000313" key="7">
    <source>
        <dbReference type="Proteomes" id="UP000472755"/>
    </source>
</evidence>
<dbReference type="PANTHER" id="PTHR43798:SF33">
    <property type="entry name" value="HYDROLASE, PUTATIVE (AFU_ORTHOLOGUE AFUA_2G14860)-RELATED"/>
    <property type="match status" value="1"/>
</dbReference>
<dbReference type="InterPro" id="IPR000073">
    <property type="entry name" value="AB_hydrolase_1"/>
</dbReference>
<dbReference type="AlphaFoldDB" id="A0A6I2U9C4"/>
<keyword evidence="2" id="KW-0378">Hydrolase</keyword>
<dbReference type="EMBL" id="VUNJ01000044">
    <property type="protein sequence ID" value="MST93616.1"/>
    <property type="molecule type" value="Genomic_DNA"/>
</dbReference>
<dbReference type="GO" id="GO:0016020">
    <property type="term" value="C:membrane"/>
    <property type="evidence" value="ECO:0007669"/>
    <property type="project" value="TreeGrafter"/>
</dbReference>